<dbReference type="InterPro" id="IPR011055">
    <property type="entry name" value="Dup_hybrid_motif"/>
</dbReference>
<dbReference type="RefSeq" id="WP_235816211.1">
    <property type="nucleotide sequence ID" value="NZ_FTOM01000002.1"/>
</dbReference>
<dbReference type="PROSITE" id="PS51318">
    <property type="entry name" value="TAT"/>
    <property type="match status" value="1"/>
</dbReference>
<evidence type="ECO:0000256" key="2">
    <source>
        <dbReference type="SAM" id="SignalP"/>
    </source>
</evidence>
<organism evidence="4 5">
    <name type="scientific">Phaeovulum vinaykumarii</name>
    <dbReference type="NCBI Taxonomy" id="407234"/>
    <lineage>
        <taxon>Bacteria</taxon>
        <taxon>Pseudomonadati</taxon>
        <taxon>Pseudomonadota</taxon>
        <taxon>Alphaproteobacteria</taxon>
        <taxon>Rhodobacterales</taxon>
        <taxon>Paracoccaceae</taxon>
        <taxon>Phaeovulum</taxon>
    </lineage>
</organism>
<dbReference type="SUPFAM" id="SSF51261">
    <property type="entry name" value="Duplicated hybrid motif"/>
    <property type="match status" value="1"/>
</dbReference>
<dbReference type="InterPro" id="IPR016047">
    <property type="entry name" value="M23ase_b-sheet_dom"/>
</dbReference>
<keyword evidence="5" id="KW-1185">Reference proteome</keyword>
<proteinExistence type="predicted"/>
<sequence length="345" mass="35775">MPQPPCPAAAPQLRRLALTLALALGASGAMGAAGALAQTTPGDAPRLSLPLECTLDQTCFIQNAFDRDPGPGVRDHGCGALSYDGHRGTDFALPSLAAMRAGVDVRAAAPGRVTGTRDGEEDGAFLTGADLGGRDCGNGVMIDHGNGWRTQYCHLARGSITVRPGTTVARGAVLGRVGLSGRSEFPHVHLSVFHGETRVDPFAPDAAEACDPAASGLWDPPLPYRPGGLIAVGITPFMPDYDTVKAGPPAATTLPAKAPVLVLWAHAFGARAGDEIALELAGPSGVLVRNRESLPRAQARFFRAAGKRNPGGVQGWPAGVYSGTVQLLRAGQILERRAIRIRIEG</sequence>
<evidence type="ECO:0000313" key="5">
    <source>
        <dbReference type="Proteomes" id="UP000186098"/>
    </source>
</evidence>
<evidence type="ECO:0000259" key="3">
    <source>
        <dbReference type="Pfam" id="PF01551"/>
    </source>
</evidence>
<dbReference type="Pfam" id="PF01551">
    <property type="entry name" value="Peptidase_M23"/>
    <property type="match status" value="1"/>
</dbReference>
<name>A0A1N7KWJ0_9RHOB</name>
<dbReference type="AlphaFoldDB" id="A0A1N7KWJ0"/>
<feature type="domain" description="M23ase beta-sheet core" evidence="3">
    <location>
        <begin position="86"/>
        <end position="201"/>
    </location>
</feature>
<gene>
    <name evidence="4" type="ORF">SAMN05421795_102232</name>
</gene>
<dbReference type="Gene3D" id="2.70.70.10">
    <property type="entry name" value="Glucose Permease (Domain IIA)"/>
    <property type="match status" value="1"/>
</dbReference>
<dbReference type="InterPro" id="IPR006311">
    <property type="entry name" value="TAT_signal"/>
</dbReference>
<dbReference type="PANTHER" id="PTHR21666:SF289">
    <property type="entry name" value="L-ALA--D-GLU ENDOPEPTIDASE"/>
    <property type="match status" value="1"/>
</dbReference>
<feature type="signal peptide" evidence="2">
    <location>
        <begin position="1"/>
        <end position="31"/>
    </location>
</feature>
<dbReference type="PANTHER" id="PTHR21666">
    <property type="entry name" value="PEPTIDASE-RELATED"/>
    <property type="match status" value="1"/>
</dbReference>
<evidence type="ECO:0000313" key="4">
    <source>
        <dbReference type="EMBL" id="SIS65780.1"/>
    </source>
</evidence>
<dbReference type="STRING" id="407234.SAMN05421795_102232"/>
<dbReference type="EMBL" id="FTOM01000002">
    <property type="protein sequence ID" value="SIS65780.1"/>
    <property type="molecule type" value="Genomic_DNA"/>
</dbReference>
<dbReference type="InterPro" id="IPR050570">
    <property type="entry name" value="Cell_wall_metabolism_enzyme"/>
</dbReference>
<accession>A0A1N7KWJ0</accession>
<dbReference type="CDD" id="cd12797">
    <property type="entry name" value="M23_peptidase"/>
    <property type="match status" value="1"/>
</dbReference>
<feature type="chain" id="PRO_5012207591" evidence="2">
    <location>
        <begin position="32"/>
        <end position="345"/>
    </location>
</feature>
<protein>
    <submittedName>
        <fullName evidence="4">Peptidase family M23</fullName>
    </submittedName>
</protein>
<keyword evidence="1 2" id="KW-0732">Signal</keyword>
<dbReference type="Proteomes" id="UP000186098">
    <property type="component" value="Unassembled WGS sequence"/>
</dbReference>
<dbReference type="GO" id="GO:0004222">
    <property type="term" value="F:metalloendopeptidase activity"/>
    <property type="evidence" value="ECO:0007669"/>
    <property type="project" value="TreeGrafter"/>
</dbReference>
<reference evidence="5" key="1">
    <citation type="submission" date="2017-01" db="EMBL/GenBank/DDBJ databases">
        <authorList>
            <person name="Varghese N."/>
            <person name="Submissions S."/>
        </authorList>
    </citation>
    <scope>NUCLEOTIDE SEQUENCE [LARGE SCALE GENOMIC DNA]</scope>
    <source>
        <strain evidence="5">DSM 18714</strain>
    </source>
</reference>
<evidence type="ECO:0000256" key="1">
    <source>
        <dbReference type="ARBA" id="ARBA00022729"/>
    </source>
</evidence>